<keyword evidence="5 7" id="KW-0472">Membrane</keyword>
<evidence type="ECO:0000256" key="5">
    <source>
        <dbReference type="ARBA" id="ARBA00023136"/>
    </source>
</evidence>
<evidence type="ECO:0000256" key="6">
    <source>
        <dbReference type="SAM" id="MobiDB-lite"/>
    </source>
</evidence>
<feature type="region of interest" description="Disordered" evidence="6">
    <location>
        <begin position="466"/>
        <end position="542"/>
    </location>
</feature>
<evidence type="ECO:0000256" key="2">
    <source>
        <dbReference type="ARBA" id="ARBA00022692"/>
    </source>
</evidence>
<feature type="compositionally biased region" description="Gly residues" evidence="6">
    <location>
        <begin position="637"/>
        <end position="657"/>
    </location>
</feature>
<gene>
    <name evidence="9" type="ORF">HYH03_011767</name>
</gene>
<organism evidence="9 10">
    <name type="scientific">Edaphochlamys debaryana</name>
    <dbReference type="NCBI Taxonomy" id="47281"/>
    <lineage>
        <taxon>Eukaryota</taxon>
        <taxon>Viridiplantae</taxon>
        <taxon>Chlorophyta</taxon>
        <taxon>core chlorophytes</taxon>
        <taxon>Chlorophyceae</taxon>
        <taxon>CS clade</taxon>
        <taxon>Chlamydomonadales</taxon>
        <taxon>Chlamydomonadales incertae sedis</taxon>
        <taxon>Edaphochlamys</taxon>
    </lineage>
</organism>
<comment type="subcellular location">
    <subcellularLocation>
        <location evidence="1">Membrane</location>
        <topology evidence="1">Multi-pass membrane protein</topology>
    </subcellularLocation>
</comment>
<dbReference type="InterPro" id="IPR013583">
    <property type="entry name" value="MCTP_C"/>
</dbReference>
<dbReference type="InterPro" id="IPR047259">
    <property type="entry name" value="QUIRKY-like"/>
</dbReference>
<dbReference type="EMBL" id="JAEHOE010000069">
    <property type="protein sequence ID" value="KAG2489818.1"/>
    <property type="molecule type" value="Genomic_DNA"/>
</dbReference>
<name>A0A835XVH7_9CHLO</name>
<keyword evidence="4 7" id="KW-1133">Transmembrane helix</keyword>
<dbReference type="PROSITE" id="PS50004">
    <property type="entry name" value="C2"/>
    <property type="match status" value="1"/>
</dbReference>
<dbReference type="InterPro" id="IPR035892">
    <property type="entry name" value="C2_domain_sf"/>
</dbReference>
<evidence type="ECO:0000256" key="7">
    <source>
        <dbReference type="SAM" id="Phobius"/>
    </source>
</evidence>
<dbReference type="Proteomes" id="UP000612055">
    <property type="component" value="Unassembled WGS sequence"/>
</dbReference>
<feature type="region of interest" description="Disordered" evidence="6">
    <location>
        <begin position="1029"/>
        <end position="1148"/>
    </location>
</feature>
<evidence type="ECO:0000259" key="8">
    <source>
        <dbReference type="PROSITE" id="PS50004"/>
    </source>
</evidence>
<dbReference type="GO" id="GO:0016020">
    <property type="term" value="C:membrane"/>
    <property type="evidence" value="ECO:0007669"/>
    <property type="project" value="UniProtKB-SubCell"/>
</dbReference>
<dbReference type="Pfam" id="PF00168">
    <property type="entry name" value="C2"/>
    <property type="match status" value="1"/>
</dbReference>
<dbReference type="PANTHER" id="PTHR31425">
    <property type="entry name" value="PHOSPHORIBOSYLANTHRANILATE TRANSFERASE ISOFORM 1"/>
    <property type="match status" value="1"/>
</dbReference>
<evidence type="ECO:0000256" key="3">
    <source>
        <dbReference type="ARBA" id="ARBA00022737"/>
    </source>
</evidence>
<evidence type="ECO:0000313" key="10">
    <source>
        <dbReference type="Proteomes" id="UP000612055"/>
    </source>
</evidence>
<feature type="region of interest" description="Disordered" evidence="6">
    <location>
        <begin position="107"/>
        <end position="131"/>
    </location>
</feature>
<feature type="compositionally biased region" description="Gly residues" evidence="6">
    <location>
        <begin position="112"/>
        <end position="131"/>
    </location>
</feature>
<feature type="compositionally biased region" description="Gly residues" evidence="6">
    <location>
        <begin position="523"/>
        <end position="533"/>
    </location>
</feature>
<feature type="compositionally biased region" description="Low complexity" evidence="6">
    <location>
        <begin position="485"/>
        <end position="497"/>
    </location>
</feature>
<feature type="region of interest" description="Disordered" evidence="6">
    <location>
        <begin position="600"/>
        <end position="665"/>
    </location>
</feature>
<feature type="compositionally biased region" description="Low complexity" evidence="6">
    <location>
        <begin position="1081"/>
        <end position="1115"/>
    </location>
</feature>
<feature type="domain" description="C2" evidence="8">
    <location>
        <begin position="199"/>
        <end position="338"/>
    </location>
</feature>
<keyword evidence="10" id="KW-1185">Reference proteome</keyword>
<feature type="compositionally biased region" description="Gly residues" evidence="6">
    <location>
        <begin position="1116"/>
        <end position="1130"/>
    </location>
</feature>
<proteinExistence type="predicted"/>
<keyword evidence="3" id="KW-0677">Repeat</keyword>
<feature type="region of interest" description="Disordered" evidence="6">
    <location>
        <begin position="76"/>
        <end position="95"/>
    </location>
</feature>
<dbReference type="PANTHER" id="PTHR31425:SF50">
    <property type="entry name" value="FT-INTERACTING PROTEIN 3-RELATED"/>
    <property type="match status" value="1"/>
</dbReference>
<evidence type="ECO:0000313" key="9">
    <source>
        <dbReference type="EMBL" id="KAG2489818.1"/>
    </source>
</evidence>
<keyword evidence="2 7" id="KW-0812">Transmembrane</keyword>
<dbReference type="Pfam" id="PF08372">
    <property type="entry name" value="PRT_C"/>
    <property type="match status" value="1"/>
</dbReference>
<comment type="caution">
    <text evidence="9">The sequence shown here is derived from an EMBL/GenBank/DDBJ whole genome shotgun (WGS) entry which is preliminary data.</text>
</comment>
<dbReference type="OrthoDB" id="1510841at2759"/>
<evidence type="ECO:0000256" key="1">
    <source>
        <dbReference type="ARBA" id="ARBA00004141"/>
    </source>
</evidence>
<evidence type="ECO:0000256" key="4">
    <source>
        <dbReference type="ARBA" id="ARBA00022989"/>
    </source>
</evidence>
<feature type="region of interest" description="Disordered" evidence="6">
    <location>
        <begin position="1"/>
        <end position="31"/>
    </location>
</feature>
<dbReference type="InterPro" id="IPR000008">
    <property type="entry name" value="C2_dom"/>
</dbReference>
<reference evidence="9" key="1">
    <citation type="journal article" date="2020" name="bioRxiv">
        <title>Comparative genomics of Chlamydomonas.</title>
        <authorList>
            <person name="Craig R.J."/>
            <person name="Hasan A.R."/>
            <person name="Ness R.W."/>
            <person name="Keightley P.D."/>
        </authorList>
    </citation>
    <scope>NUCLEOTIDE SEQUENCE</scope>
    <source>
        <strain evidence="9">CCAP 11/70</strain>
    </source>
</reference>
<accession>A0A835XVH7</accession>
<feature type="transmembrane region" description="Helical" evidence="7">
    <location>
        <begin position="1548"/>
        <end position="1576"/>
    </location>
</feature>
<sequence>MDRTVGSLERSISPPRHAYASPLGSEIPPSGGALTAAGDAVSSAFKRARDSRAVTFVTGTVGTVAGSLGGAVSRVLTQRDTGAGQRARREQRESREYLRQSTQAALVPRPAPGGGAAAVGGGGSPAHAGGHGRAVPMSTTVVQDGVRWLNLARLLNFARVFSCVRPLPGQARQTRQSRRRRVRFGAGASGRALMLKAASSGEVGKSNLAEPGTRPVYVQVRQGRQLVWPTFEGAEHTCYCLMLVADQPRATTKALTVASAPGGTAGGAPGGAGGGGPNCVTWNEVFSFPRSCLEGAAAGRVLLQVWSAESFGDDVLVGQAELLLAPLLEAERPHPINAALELQAIDDATGQPEPGSCGELLVSAWAEAAAEPSMGAPKTCMLSSRAADLDEAGVVTSNLSAPCGNKSMPQVVHSPLGTLYEEPCVVVLKMTVVGLVDLNYDMLVSSAQQGGMGKRRVRLELARSAATTAPASRGFTTVTPGPGGLPNAAAGAAAIRAPPEKQETLTSPTGAGLPTTSSNGTGPTSGGGGGGGANAAPTRMNTPLRRGLRAYIAATRGRLVPTKELDKMNNVPHTGHRGAAANAAAAAAGGVLNWMEAARRRRHSNGSGAASGGGWRRHDSGGATADELLEEEDDGAAGPGGGGGGGEDFSGGGGGGRSAAAVLGDDDGDGSSMALRSTALISAMTGLDSTVPPGSAAGQASGQGMFCYFKVSVDKQSDKSRLRWLAAPPPPPPPAAALAAFMSDSPLPPPPMAALQPSTFVFAMARPLPNAPVGLALYVTGSAKRRGRVVGRVVAPLYDLLDHVLGAAAAAARPGGAGGGGDASCRPDMGVSGKPVEVTLPFEDPELGSIKLIVQLADADERAMLYRAPLVSDPSQLVSDGGGGGGCPFGGPQVVAAEGGGMGPAPPVGTLSPVLGDAALLRRVLESSGVDESVEDWFVRGFAKAGSAKAGGSGTLQGDLAIAMAETYYGRFRSSGKGLTADRLAANGLTANGGMGRAGSINDSASATGSSSGAHGDLFAYPLPPGAATAALGRPSGPPGRGALPPTDVQGSFDQGHRPGPAHASPRAPHTGANPLTNFTSGPASSNPNTAASNSSPGRRSGAPTTTGGAPSTGTGAAGGTATGGGGGVGISHLAPPEMGGRRSRFPTTGPQVVGSLLLRITSLNSSGALSGTSSCCCIVKCGPHWLRTGDRTPSEGAGSLPQWQVVFPLYSPATVLTVGIFASSTKTVMGLTFNDTLTLVSRVRLKLSNVRPYKRNWHVVAMHMNATSGGGAPPLVGVLGVKLQFHCPFTLAASYLAAAAPESLYELELDGDAALRVEADNRRIAENWLAAAQPPIPPEVTRLLLDDGRSTFDFARTKTNWRRVKAGMRLFSQLNAWFKRICSWSSARDSWEVVFCIALVCYRPSMGFKLLMSMTAMYGIRRYLDLPRKPDTGTDYASAGAISAVFSPAAAATAAAAVAAAAAGGAREPVGTIGDVTVGGGVLDAGSDEEEAGEDSKVPVGTVAEFKRKFGELVELALMLQNLFDDVASILERLQAVLSFQDVTATWLFIAGCVLLVGLVAALGFPTFLFLGLLWQVRPPALRDALPAPPVSYFLKLPCKSTAEFG</sequence>
<dbReference type="SUPFAM" id="SSF49562">
    <property type="entry name" value="C2 domain (Calcium/lipid-binding domain, CaLB)"/>
    <property type="match status" value="1"/>
</dbReference>
<protein>
    <recommendedName>
        <fullName evidence="8">C2 domain-containing protein</fullName>
    </recommendedName>
</protein>